<proteinExistence type="predicted"/>
<sequence>MTMTMTVEMMATVMLRLPAKVSGLAQPGEIQVIADAFPEDVEVIAICAESYPVQLTNRMATGSLGLSGGQSASDATRQKRCEENGGLAA</sequence>
<name>A0A1Q9C9N4_SYMMI</name>
<gene>
    <name evidence="2" type="ORF">AK812_SmicGene40086</name>
</gene>
<dbReference type="EMBL" id="LSRX01001465">
    <property type="protein sequence ID" value="OLP79605.1"/>
    <property type="molecule type" value="Genomic_DNA"/>
</dbReference>
<organism evidence="2 3">
    <name type="scientific">Symbiodinium microadriaticum</name>
    <name type="common">Dinoflagellate</name>
    <name type="synonym">Zooxanthella microadriatica</name>
    <dbReference type="NCBI Taxonomy" id="2951"/>
    <lineage>
        <taxon>Eukaryota</taxon>
        <taxon>Sar</taxon>
        <taxon>Alveolata</taxon>
        <taxon>Dinophyceae</taxon>
        <taxon>Suessiales</taxon>
        <taxon>Symbiodiniaceae</taxon>
        <taxon>Symbiodinium</taxon>
    </lineage>
</organism>
<evidence type="ECO:0000256" key="1">
    <source>
        <dbReference type="SAM" id="MobiDB-lite"/>
    </source>
</evidence>
<accession>A0A1Q9C9N4</accession>
<keyword evidence="3" id="KW-1185">Reference proteome</keyword>
<dbReference type="AlphaFoldDB" id="A0A1Q9C9N4"/>
<dbReference type="Proteomes" id="UP000186817">
    <property type="component" value="Unassembled WGS sequence"/>
</dbReference>
<reference evidence="2 3" key="1">
    <citation type="submission" date="2016-02" db="EMBL/GenBank/DDBJ databases">
        <title>Genome analysis of coral dinoflagellate symbionts highlights evolutionary adaptations to a symbiotic lifestyle.</title>
        <authorList>
            <person name="Aranda M."/>
            <person name="Li Y."/>
            <person name="Liew Y.J."/>
            <person name="Baumgarten S."/>
            <person name="Simakov O."/>
            <person name="Wilson M."/>
            <person name="Piel J."/>
            <person name="Ashoor H."/>
            <person name="Bougouffa S."/>
            <person name="Bajic V.B."/>
            <person name="Ryu T."/>
            <person name="Ravasi T."/>
            <person name="Bayer T."/>
            <person name="Micklem G."/>
            <person name="Kim H."/>
            <person name="Bhak J."/>
            <person name="Lajeunesse T.C."/>
            <person name="Voolstra C.R."/>
        </authorList>
    </citation>
    <scope>NUCLEOTIDE SEQUENCE [LARGE SCALE GENOMIC DNA]</scope>
    <source>
        <strain evidence="2 3">CCMP2467</strain>
    </source>
</reference>
<comment type="caution">
    <text evidence="2">The sequence shown here is derived from an EMBL/GenBank/DDBJ whole genome shotgun (WGS) entry which is preliminary data.</text>
</comment>
<protein>
    <submittedName>
        <fullName evidence="2">Uncharacterized protein</fullName>
    </submittedName>
</protein>
<evidence type="ECO:0000313" key="3">
    <source>
        <dbReference type="Proteomes" id="UP000186817"/>
    </source>
</evidence>
<feature type="region of interest" description="Disordered" evidence="1">
    <location>
        <begin position="64"/>
        <end position="89"/>
    </location>
</feature>
<evidence type="ECO:0000313" key="2">
    <source>
        <dbReference type="EMBL" id="OLP79605.1"/>
    </source>
</evidence>